<protein>
    <recommendedName>
        <fullName evidence="5">CTLH domain-containing protein</fullName>
    </recommendedName>
</protein>
<dbReference type="InterPro" id="IPR006594">
    <property type="entry name" value="LisH"/>
</dbReference>
<dbReference type="InterPro" id="IPR001680">
    <property type="entry name" value="WD40_rpt"/>
</dbReference>
<organism evidence="6 7">
    <name type="scientific">Circinella minor</name>
    <dbReference type="NCBI Taxonomy" id="1195481"/>
    <lineage>
        <taxon>Eukaryota</taxon>
        <taxon>Fungi</taxon>
        <taxon>Fungi incertae sedis</taxon>
        <taxon>Mucoromycota</taxon>
        <taxon>Mucoromycotina</taxon>
        <taxon>Mucoromycetes</taxon>
        <taxon>Mucorales</taxon>
        <taxon>Lichtheimiaceae</taxon>
        <taxon>Circinella</taxon>
    </lineage>
</organism>
<dbReference type="PROSITE" id="PS50896">
    <property type="entry name" value="LISH"/>
    <property type="match status" value="1"/>
</dbReference>
<evidence type="ECO:0000259" key="5">
    <source>
        <dbReference type="PROSITE" id="PS50897"/>
    </source>
</evidence>
<evidence type="ECO:0000313" key="6">
    <source>
        <dbReference type="EMBL" id="KAG2223332.1"/>
    </source>
</evidence>
<gene>
    <name evidence="6" type="ORF">INT45_008989</name>
</gene>
<dbReference type="InterPro" id="IPR051350">
    <property type="entry name" value="WD_repeat-ST_regulator"/>
</dbReference>
<dbReference type="GO" id="GO:0043161">
    <property type="term" value="P:proteasome-mediated ubiquitin-dependent protein catabolic process"/>
    <property type="evidence" value="ECO:0007669"/>
    <property type="project" value="TreeGrafter"/>
</dbReference>
<dbReference type="CDD" id="cd00200">
    <property type="entry name" value="WD40"/>
    <property type="match status" value="1"/>
</dbReference>
<feature type="region of interest" description="Disordered" evidence="4">
    <location>
        <begin position="1"/>
        <end position="115"/>
    </location>
</feature>
<dbReference type="Pfam" id="PF21889">
    <property type="entry name" value="TPR1-like_2nd"/>
    <property type="match status" value="1"/>
</dbReference>
<feature type="compositionally biased region" description="Polar residues" evidence="4">
    <location>
        <begin position="94"/>
        <end position="112"/>
    </location>
</feature>
<dbReference type="EMBL" id="JAEPRB010000063">
    <property type="protein sequence ID" value="KAG2223332.1"/>
    <property type="molecule type" value="Genomic_DNA"/>
</dbReference>
<comment type="caution">
    <text evidence="6">The sequence shown here is derived from an EMBL/GenBank/DDBJ whole genome shotgun (WGS) entry which is preliminary data.</text>
</comment>
<dbReference type="PROSITE" id="PS00678">
    <property type="entry name" value="WD_REPEATS_1"/>
    <property type="match status" value="1"/>
</dbReference>
<dbReference type="InterPro" id="IPR019775">
    <property type="entry name" value="WD40_repeat_CS"/>
</dbReference>
<feature type="compositionally biased region" description="Low complexity" evidence="4">
    <location>
        <begin position="1"/>
        <end position="24"/>
    </location>
</feature>
<name>A0A8H7S7T5_9FUNG</name>
<dbReference type="InterPro" id="IPR054080">
    <property type="entry name" value="TPR1-like_2nd"/>
</dbReference>
<feature type="compositionally biased region" description="Low complexity" evidence="4">
    <location>
        <begin position="55"/>
        <end position="66"/>
    </location>
</feature>
<evidence type="ECO:0000313" key="7">
    <source>
        <dbReference type="Proteomes" id="UP000646827"/>
    </source>
</evidence>
<dbReference type="GO" id="GO:0034657">
    <property type="term" value="C:GID complex"/>
    <property type="evidence" value="ECO:0007669"/>
    <property type="project" value="TreeGrafter"/>
</dbReference>
<evidence type="ECO:0000256" key="4">
    <source>
        <dbReference type="SAM" id="MobiDB-lite"/>
    </source>
</evidence>
<dbReference type="SMART" id="SM00668">
    <property type="entry name" value="CTLH"/>
    <property type="match status" value="1"/>
</dbReference>
<keyword evidence="7" id="KW-1185">Reference proteome</keyword>
<dbReference type="AlphaFoldDB" id="A0A8H7S7T5"/>
<feature type="compositionally biased region" description="Low complexity" evidence="4">
    <location>
        <begin position="33"/>
        <end position="44"/>
    </location>
</feature>
<feature type="repeat" description="WD" evidence="3">
    <location>
        <begin position="325"/>
        <end position="366"/>
    </location>
</feature>
<keyword evidence="1 3" id="KW-0853">WD repeat</keyword>
<dbReference type="PANTHER" id="PTHR22838">
    <property type="entry name" value="WD REPEAT PROTEIN 26-RELATED"/>
    <property type="match status" value="1"/>
</dbReference>
<dbReference type="PANTHER" id="PTHR22838:SF0">
    <property type="entry name" value="WD REPEAT-CONTAINING PROTEIN 26"/>
    <property type="match status" value="1"/>
</dbReference>
<evidence type="ECO:0000256" key="3">
    <source>
        <dbReference type="PROSITE-ProRule" id="PRU00221"/>
    </source>
</evidence>
<dbReference type="SUPFAM" id="SSF50978">
    <property type="entry name" value="WD40 repeat-like"/>
    <property type="match status" value="1"/>
</dbReference>
<dbReference type="OrthoDB" id="972532at2759"/>
<dbReference type="InterPro" id="IPR015943">
    <property type="entry name" value="WD40/YVTN_repeat-like_dom_sf"/>
</dbReference>
<feature type="compositionally biased region" description="Low complexity" evidence="4">
    <location>
        <begin position="77"/>
        <end position="93"/>
    </location>
</feature>
<dbReference type="Pfam" id="PF00400">
    <property type="entry name" value="WD40"/>
    <property type="match status" value="5"/>
</dbReference>
<dbReference type="PROSITE" id="PS50897">
    <property type="entry name" value="CTLH"/>
    <property type="match status" value="1"/>
</dbReference>
<reference evidence="6 7" key="1">
    <citation type="submission" date="2020-12" db="EMBL/GenBank/DDBJ databases">
        <title>Metabolic potential, ecology and presence of endohyphal bacteria is reflected in genomic diversity of Mucoromycotina.</title>
        <authorList>
            <person name="Muszewska A."/>
            <person name="Okrasinska A."/>
            <person name="Steczkiewicz K."/>
            <person name="Drgas O."/>
            <person name="Orlowska M."/>
            <person name="Perlinska-Lenart U."/>
            <person name="Aleksandrzak-Piekarczyk T."/>
            <person name="Szatraj K."/>
            <person name="Zielenkiewicz U."/>
            <person name="Pilsyk S."/>
            <person name="Malc E."/>
            <person name="Mieczkowski P."/>
            <person name="Kruszewska J.S."/>
            <person name="Biernat P."/>
            <person name="Pawlowska J."/>
        </authorList>
    </citation>
    <scope>NUCLEOTIDE SEQUENCE [LARGE SCALE GENOMIC DNA]</scope>
    <source>
        <strain evidence="6 7">CBS 142.35</strain>
    </source>
</reference>
<feature type="domain" description="CTLH" evidence="5">
    <location>
        <begin position="152"/>
        <end position="209"/>
    </location>
</feature>
<dbReference type="PROSITE" id="PS50294">
    <property type="entry name" value="WD_REPEATS_REGION"/>
    <property type="match status" value="3"/>
</dbReference>
<dbReference type="PROSITE" id="PS50082">
    <property type="entry name" value="WD_REPEATS_2"/>
    <property type="match status" value="4"/>
</dbReference>
<dbReference type="Gene3D" id="2.130.10.10">
    <property type="entry name" value="YVTN repeat-like/Quinoprotein amine dehydrogenase"/>
    <property type="match status" value="2"/>
</dbReference>
<dbReference type="InterPro" id="IPR006595">
    <property type="entry name" value="CTLH_C"/>
</dbReference>
<dbReference type="Proteomes" id="UP000646827">
    <property type="component" value="Unassembled WGS sequence"/>
</dbReference>
<evidence type="ECO:0000256" key="2">
    <source>
        <dbReference type="ARBA" id="ARBA00022737"/>
    </source>
</evidence>
<dbReference type="SMART" id="SM00320">
    <property type="entry name" value="WD40"/>
    <property type="match status" value="6"/>
</dbReference>
<proteinExistence type="predicted"/>
<dbReference type="InterPro" id="IPR036322">
    <property type="entry name" value="WD40_repeat_dom_sf"/>
</dbReference>
<dbReference type="SMART" id="SM00667">
    <property type="entry name" value="LisH"/>
    <property type="match status" value="1"/>
</dbReference>
<dbReference type="Pfam" id="PF23627">
    <property type="entry name" value="LisH_WDR26"/>
    <property type="match status" value="1"/>
</dbReference>
<feature type="repeat" description="WD" evidence="3">
    <location>
        <begin position="579"/>
        <end position="610"/>
    </location>
</feature>
<keyword evidence="2" id="KW-0677">Repeat</keyword>
<accession>A0A8H7S7T5</accession>
<sequence>MIRVDSLSPPSAVSSAANNSQPSSRPLQVIDPSSSSSSSSSSNSVPKRKRQRLHSTSSDIISTTTDRTNMQIKDNSTRTTRTTLNNNNGSNSTDVSQQQSNGKSSVDRTSSPDMLGRVKKEELVRLILQSLNDLGYRDAAETLEKDAGIPLESNTVTRLRQGILTGDWSLAETLLTSLSGIQTNDLLQGQFLIRQQKFLELLEAEKTMKALQVLRNELTPLGQSIERLHQLSSLIFCSSVEDIKSQAQWDGINGTSRQQLLVDLQKYIPPSIMIPNERLLTLMNQAYEWQRRGCLYHSDSTADFSLFSDHVCDKRLFPSSTIRILEGHTDEVWHLSFSNSGRYLTSVSKDKTCIIWDMTTFEKVQILTGQDECASYCAWSPDDSKLLVCGVDTSLVLWDPLNGKLLHTYTEHKDQVTSCVWLPDGEHFISGACDTSLCLWHIDGRIQNRWSAHRTVDMKVTPDGKRLVTISFDKCIGIYDLVDFKLIDIGKISENEMITSLTITKDGRYALTNVQDPPELHLWDLNEQQLVRKYSGQKQKSFVIRSTLGGNDESFVLSGSEDNCVYVWSREHQTLLEVLEGHTGTVNCVSWCPVGLPKFASASDDKTIRM</sequence>
<evidence type="ECO:0000256" key="1">
    <source>
        <dbReference type="ARBA" id="ARBA00022574"/>
    </source>
</evidence>
<feature type="repeat" description="WD" evidence="3">
    <location>
        <begin position="367"/>
        <end position="408"/>
    </location>
</feature>
<feature type="repeat" description="WD" evidence="3">
    <location>
        <begin position="409"/>
        <end position="443"/>
    </location>
</feature>